<reference evidence="1 2" key="1">
    <citation type="journal article" date="2015" name="Genome Announc.">
        <title>Complete Genome Sequencing of Protease-Producing Novel Arthrobacter sp. Strain IHBB 11108 Using PacBio Single-Molecule Real-Time Sequencing Technology.</title>
        <authorList>
            <person name="Kiran S."/>
            <person name="Swarnkar M.K."/>
            <person name="Pal M."/>
            <person name="Thakur R."/>
            <person name="Tewari R."/>
            <person name="Singh A.K."/>
            <person name="Gulati A."/>
        </authorList>
    </citation>
    <scope>NUCLEOTIDE SEQUENCE [LARGE SCALE GENOMIC DNA]</scope>
    <source>
        <strain evidence="1 2">IHBB 11108</strain>
    </source>
</reference>
<keyword evidence="2" id="KW-1185">Reference proteome</keyword>
<sequence>MKIMVNRRAQELEAGATVLELVALHTGRSLFESGQPSDGGRLGIAVARNGELVPRRCWAAMELNESDELDLVTAVQGG</sequence>
<dbReference type="InterPro" id="IPR010035">
    <property type="entry name" value="Thi_S"/>
</dbReference>
<dbReference type="AlphaFoldDB" id="A0A0D4BZM1"/>
<dbReference type="STRING" id="1618207.UM93_08480"/>
<dbReference type="InterPro" id="IPR003749">
    <property type="entry name" value="ThiS/MoaD-like"/>
</dbReference>
<dbReference type="PANTHER" id="PTHR34472:SF1">
    <property type="entry name" value="SULFUR CARRIER PROTEIN THIS"/>
    <property type="match status" value="1"/>
</dbReference>
<dbReference type="EMBL" id="CP011005">
    <property type="protein sequence ID" value="AJT41541.1"/>
    <property type="molecule type" value="Genomic_DNA"/>
</dbReference>
<dbReference type="PANTHER" id="PTHR34472">
    <property type="entry name" value="SULFUR CARRIER PROTEIN THIS"/>
    <property type="match status" value="1"/>
</dbReference>
<gene>
    <name evidence="1" type="ORF">UM93_08480</name>
</gene>
<dbReference type="InterPro" id="IPR016155">
    <property type="entry name" value="Mopterin_synth/thiamin_S_b"/>
</dbReference>
<dbReference type="Gene3D" id="3.10.20.30">
    <property type="match status" value="1"/>
</dbReference>
<dbReference type="PATRIC" id="fig|1618207.4.peg.1716"/>
<proteinExistence type="predicted"/>
<dbReference type="SUPFAM" id="SSF54285">
    <property type="entry name" value="MoaD/ThiS"/>
    <property type="match status" value="1"/>
</dbReference>
<organism evidence="1 2">
    <name type="scientific">Psychromicrobium lacuslunae</name>
    <dbReference type="NCBI Taxonomy" id="1618207"/>
    <lineage>
        <taxon>Bacteria</taxon>
        <taxon>Bacillati</taxon>
        <taxon>Actinomycetota</taxon>
        <taxon>Actinomycetes</taxon>
        <taxon>Micrococcales</taxon>
        <taxon>Micrococcaceae</taxon>
        <taxon>Psychromicrobium</taxon>
    </lineage>
</organism>
<dbReference type="CDD" id="cd00565">
    <property type="entry name" value="Ubl_ThiS"/>
    <property type="match status" value="1"/>
</dbReference>
<dbReference type="Proteomes" id="UP000061839">
    <property type="component" value="Chromosome"/>
</dbReference>
<accession>A0A0D4BZM1</accession>
<dbReference type="Pfam" id="PF02597">
    <property type="entry name" value="ThiS"/>
    <property type="match status" value="1"/>
</dbReference>
<protein>
    <submittedName>
        <fullName evidence="1">Thiamine biosynthesis protein ThiS</fullName>
    </submittedName>
</protein>
<dbReference type="HOGENOM" id="CLU_174611_2_2_11"/>
<dbReference type="KEGG" id="ari:UM93_08480"/>
<dbReference type="OrthoDB" id="163636at2"/>
<evidence type="ECO:0000313" key="2">
    <source>
        <dbReference type="Proteomes" id="UP000061839"/>
    </source>
</evidence>
<dbReference type="RefSeq" id="WP_045074988.1">
    <property type="nucleotide sequence ID" value="NZ_CP011005.1"/>
</dbReference>
<name>A0A0D4BZM1_9MICC</name>
<evidence type="ECO:0000313" key="1">
    <source>
        <dbReference type="EMBL" id="AJT41541.1"/>
    </source>
</evidence>
<dbReference type="NCBIfam" id="TIGR01683">
    <property type="entry name" value="thiS"/>
    <property type="match status" value="1"/>
</dbReference>
<dbReference type="InterPro" id="IPR012675">
    <property type="entry name" value="Beta-grasp_dom_sf"/>
</dbReference>